<keyword evidence="1" id="KW-0862">Zinc</keyword>
<feature type="compositionally biased region" description="Low complexity" evidence="2">
    <location>
        <begin position="28"/>
        <end position="48"/>
    </location>
</feature>
<gene>
    <name evidence="4" type="ORF">P154DRAFT_107859</name>
</gene>
<protein>
    <recommendedName>
        <fullName evidence="3">SWIM-type domain-containing protein</fullName>
    </recommendedName>
</protein>
<dbReference type="GO" id="GO:0008270">
    <property type="term" value="F:zinc ion binding"/>
    <property type="evidence" value="ECO:0007669"/>
    <property type="project" value="UniProtKB-KW"/>
</dbReference>
<accession>A0A6A5WS18</accession>
<feature type="region of interest" description="Disordered" evidence="2">
    <location>
        <begin position="24"/>
        <end position="48"/>
    </location>
</feature>
<keyword evidence="5" id="KW-1185">Reference proteome</keyword>
<sequence length="318" mass="34066">MSSAHSLPTSRAFVTHLINSLPALGQLSSTGPPTNTTATPNNPLSNAPDAAKKQLLTLHVLFPNELLPALDLLDRHLVTRFRIREQPEHLTLNPTATPHAATVANPAIDLRGAHEGDDVAAEQSGNASAPYLRDDTHALAVGRGDVDVEIRDAGQSGIIDPSPAEGTDAPRISPEMEDSTQQQEQKLVEVAGDTVYYVRSAQQKSSRYNTSFDSTTSYEVRLEAWNCSCPAFAFAAFPSVSEEHALPALDNDVGLREVARQEDGWSFGGCTLGETMPPVCKHLLACVLAERGGIFSGFIEEKEVSIEEAAGWAAGWGD</sequence>
<dbReference type="InterPro" id="IPR007527">
    <property type="entry name" value="Znf_SWIM"/>
</dbReference>
<dbReference type="OrthoDB" id="5413281at2759"/>
<dbReference type="Proteomes" id="UP000799779">
    <property type="component" value="Unassembled WGS sequence"/>
</dbReference>
<name>A0A6A5WS18_9PLEO</name>
<dbReference type="EMBL" id="ML977574">
    <property type="protein sequence ID" value="KAF2002981.1"/>
    <property type="molecule type" value="Genomic_DNA"/>
</dbReference>
<reference evidence="4" key="1">
    <citation type="journal article" date="2020" name="Stud. Mycol.">
        <title>101 Dothideomycetes genomes: a test case for predicting lifestyles and emergence of pathogens.</title>
        <authorList>
            <person name="Haridas S."/>
            <person name="Albert R."/>
            <person name="Binder M."/>
            <person name="Bloem J."/>
            <person name="Labutti K."/>
            <person name="Salamov A."/>
            <person name="Andreopoulos B."/>
            <person name="Baker S."/>
            <person name="Barry K."/>
            <person name="Bills G."/>
            <person name="Bluhm B."/>
            <person name="Cannon C."/>
            <person name="Castanera R."/>
            <person name="Culley D."/>
            <person name="Daum C."/>
            <person name="Ezra D."/>
            <person name="Gonzalez J."/>
            <person name="Henrissat B."/>
            <person name="Kuo A."/>
            <person name="Liang C."/>
            <person name="Lipzen A."/>
            <person name="Lutzoni F."/>
            <person name="Magnuson J."/>
            <person name="Mondo S."/>
            <person name="Nolan M."/>
            <person name="Ohm R."/>
            <person name="Pangilinan J."/>
            <person name="Park H.-J."/>
            <person name="Ramirez L."/>
            <person name="Alfaro M."/>
            <person name="Sun H."/>
            <person name="Tritt A."/>
            <person name="Yoshinaga Y."/>
            <person name="Zwiers L.-H."/>
            <person name="Turgeon B."/>
            <person name="Goodwin S."/>
            <person name="Spatafora J."/>
            <person name="Crous P."/>
            <person name="Grigoriev I."/>
        </authorList>
    </citation>
    <scope>NUCLEOTIDE SEQUENCE</scope>
    <source>
        <strain evidence="4">CBS 123094</strain>
    </source>
</reference>
<evidence type="ECO:0000313" key="5">
    <source>
        <dbReference type="Proteomes" id="UP000799779"/>
    </source>
</evidence>
<dbReference type="PROSITE" id="PS50966">
    <property type="entry name" value="ZF_SWIM"/>
    <property type="match status" value="1"/>
</dbReference>
<keyword evidence="1" id="KW-0863">Zinc-finger</keyword>
<evidence type="ECO:0000256" key="1">
    <source>
        <dbReference type="PROSITE-ProRule" id="PRU00325"/>
    </source>
</evidence>
<feature type="domain" description="SWIM-type" evidence="3">
    <location>
        <begin position="218"/>
        <end position="291"/>
    </location>
</feature>
<feature type="region of interest" description="Disordered" evidence="2">
    <location>
        <begin position="155"/>
        <end position="181"/>
    </location>
</feature>
<evidence type="ECO:0000313" key="4">
    <source>
        <dbReference type="EMBL" id="KAF2002981.1"/>
    </source>
</evidence>
<organism evidence="4 5">
    <name type="scientific">Amniculicola lignicola CBS 123094</name>
    <dbReference type="NCBI Taxonomy" id="1392246"/>
    <lineage>
        <taxon>Eukaryota</taxon>
        <taxon>Fungi</taxon>
        <taxon>Dikarya</taxon>
        <taxon>Ascomycota</taxon>
        <taxon>Pezizomycotina</taxon>
        <taxon>Dothideomycetes</taxon>
        <taxon>Pleosporomycetidae</taxon>
        <taxon>Pleosporales</taxon>
        <taxon>Amniculicolaceae</taxon>
        <taxon>Amniculicola</taxon>
    </lineage>
</organism>
<keyword evidence="1" id="KW-0479">Metal-binding</keyword>
<evidence type="ECO:0000259" key="3">
    <source>
        <dbReference type="PROSITE" id="PS50966"/>
    </source>
</evidence>
<dbReference type="AlphaFoldDB" id="A0A6A5WS18"/>
<proteinExistence type="predicted"/>
<evidence type="ECO:0000256" key="2">
    <source>
        <dbReference type="SAM" id="MobiDB-lite"/>
    </source>
</evidence>